<sequence length="173" mass="19154">MEDLAKADFIKVQCPVAFEILDPFVGILDVDDPDYTDNVHSRDCCIVRTNIPSGVNVSSFQAEVGPNGKEITFTMTLIKSRLEAEYTLGKGLGSVPGVINAMEKPLTKRNSTVRRASQRKGSQSDEVKTYKLKVPKAIEKSPRNPYNNWGRVMKGATGVIVELPRARSTLFYC</sequence>
<evidence type="ECO:0000313" key="2">
    <source>
        <dbReference type="Proteomes" id="UP000095751"/>
    </source>
</evidence>
<gene>
    <name evidence="1" type="ORF">FRACYDRAFT_249596</name>
</gene>
<keyword evidence="2" id="KW-1185">Reference proteome</keyword>
<evidence type="ECO:0000313" key="1">
    <source>
        <dbReference type="EMBL" id="OEU08696.1"/>
    </source>
</evidence>
<dbReference type="AlphaFoldDB" id="A0A1E7ES69"/>
<proteinExistence type="predicted"/>
<dbReference type="InParanoid" id="A0A1E7ES69"/>
<organism evidence="1 2">
    <name type="scientific">Fragilariopsis cylindrus CCMP1102</name>
    <dbReference type="NCBI Taxonomy" id="635003"/>
    <lineage>
        <taxon>Eukaryota</taxon>
        <taxon>Sar</taxon>
        <taxon>Stramenopiles</taxon>
        <taxon>Ochrophyta</taxon>
        <taxon>Bacillariophyta</taxon>
        <taxon>Bacillariophyceae</taxon>
        <taxon>Bacillariophycidae</taxon>
        <taxon>Bacillariales</taxon>
        <taxon>Bacillariaceae</taxon>
        <taxon>Fragilariopsis</taxon>
    </lineage>
</organism>
<dbReference type="KEGG" id="fcy:FRACYDRAFT_249596"/>
<accession>A0A1E7ES69</accession>
<name>A0A1E7ES69_9STRA</name>
<protein>
    <submittedName>
        <fullName evidence="1">Uncharacterized protein</fullName>
    </submittedName>
</protein>
<reference evidence="1 2" key="1">
    <citation type="submission" date="2016-09" db="EMBL/GenBank/DDBJ databases">
        <title>Extensive genetic diversity and differential bi-allelic expression allows diatom success in the polar Southern Ocean.</title>
        <authorList>
            <consortium name="DOE Joint Genome Institute"/>
            <person name="Mock T."/>
            <person name="Otillar R.P."/>
            <person name="Strauss J."/>
            <person name="Dupont C."/>
            <person name="Frickenhaus S."/>
            <person name="Maumus F."/>
            <person name="Mcmullan M."/>
            <person name="Sanges R."/>
            <person name="Schmutz J."/>
            <person name="Toseland A."/>
            <person name="Valas R."/>
            <person name="Veluchamy A."/>
            <person name="Ward B.J."/>
            <person name="Allen A."/>
            <person name="Barry K."/>
            <person name="Falciatore A."/>
            <person name="Ferrante M."/>
            <person name="Fortunato A.E."/>
            <person name="Gloeckner G."/>
            <person name="Gruber A."/>
            <person name="Hipkin R."/>
            <person name="Janech M."/>
            <person name="Kroth P."/>
            <person name="Leese F."/>
            <person name="Lindquist E."/>
            <person name="Lyon B.R."/>
            <person name="Martin J."/>
            <person name="Mayer C."/>
            <person name="Parker M."/>
            <person name="Quesneville H."/>
            <person name="Raymond J."/>
            <person name="Uhlig C."/>
            <person name="Valentin K.U."/>
            <person name="Worden A.Z."/>
            <person name="Armbrust E.V."/>
            <person name="Bowler C."/>
            <person name="Green B."/>
            <person name="Moulton V."/>
            <person name="Van Oosterhout C."/>
            <person name="Grigoriev I."/>
        </authorList>
    </citation>
    <scope>NUCLEOTIDE SEQUENCE [LARGE SCALE GENOMIC DNA]</scope>
    <source>
        <strain evidence="1 2">CCMP1102</strain>
    </source>
</reference>
<dbReference type="EMBL" id="KV784379">
    <property type="protein sequence ID" value="OEU08696.1"/>
    <property type="molecule type" value="Genomic_DNA"/>
</dbReference>
<dbReference type="Proteomes" id="UP000095751">
    <property type="component" value="Unassembled WGS sequence"/>
</dbReference>